<feature type="compositionally biased region" description="Low complexity" evidence="1">
    <location>
        <begin position="59"/>
        <end position="69"/>
    </location>
</feature>
<dbReference type="KEGG" id="cpyr:CYJ47_06940"/>
<dbReference type="EMBL" id="CP136958">
    <property type="protein sequence ID" value="WOT01039.1"/>
    <property type="molecule type" value="Genomic_DNA"/>
</dbReference>
<name>A0AAF1BR94_9CORY</name>
<evidence type="ECO:0000313" key="4">
    <source>
        <dbReference type="Proteomes" id="UP000234560"/>
    </source>
</evidence>
<gene>
    <name evidence="3" type="ORF">CYJ47_06940</name>
</gene>
<protein>
    <submittedName>
        <fullName evidence="3">DUF4185 domain-containing protein</fullName>
    </submittedName>
</protein>
<sequence>MASTNRHRIAPVLATVALAAGLVLPVAPWTVTVASAAPCSPDNGSSAMNISSRLAVGSSLSSGSSDSSRQFTKDENYVGSSNPPFLKGQPGGMPVLKGHTQVTQLVTGPGSPDRTDRVFDVTGTDLGIAYDDNRGNTMLVLGDTMACNFAANQWRSNTILRSHDYNYRDGFTIHEGLGANGYMEGGHATEFISSLKIPGVEQTTIPTAGIAVGDTQFVDYMSVRNWNEPGTWVTNYAATVKSTDGVHWTLVPESIRTNTDAPAALNFLPGFRAGNQKAQMSAFIEHDGFVYRFSTPSGRNGNAILGRAPIGQFPNENAFEYRVGDGWTRDLNAATPVINDQVSELSVAWNDYLHKFIAMYTDGRGLVVRTADSLEGPWSEKTMVVDVDTMYDLYGGFMLPHQNGKDLYYVLTTWSNYNVMLMHTDLNALFAQRPNPVWDDGLENHGVATYK</sequence>
<dbReference type="Proteomes" id="UP000234560">
    <property type="component" value="Chromosome"/>
</dbReference>
<dbReference type="InterPro" id="IPR025442">
    <property type="entry name" value="DUF4185"/>
</dbReference>
<dbReference type="RefSeq" id="WP_257877756.1">
    <property type="nucleotide sequence ID" value="NZ_CAMIHY010000042.1"/>
</dbReference>
<dbReference type="Pfam" id="PF13810">
    <property type="entry name" value="DUF4185"/>
    <property type="match status" value="1"/>
</dbReference>
<dbReference type="AlphaFoldDB" id="A0AAF1BR94"/>
<feature type="region of interest" description="Disordered" evidence="1">
    <location>
        <begin position="59"/>
        <end position="96"/>
    </location>
</feature>
<evidence type="ECO:0000256" key="1">
    <source>
        <dbReference type="SAM" id="MobiDB-lite"/>
    </source>
</evidence>
<evidence type="ECO:0000259" key="2">
    <source>
        <dbReference type="Pfam" id="PF13810"/>
    </source>
</evidence>
<accession>A0AAF1BR94</accession>
<reference evidence="3" key="1">
    <citation type="submission" date="2017-12" db="EMBL/GenBank/DDBJ databases">
        <authorList>
            <person name="Thomas-White K."/>
            <person name="Wolfe A.J."/>
        </authorList>
    </citation>
    <scope>NUCLEOTIDE SEQUENCE</scope>
    <source>
        <strain evidence="3">UMB0763</strain>
    </source>
</reference>
<proteinExistence type="predicted"/>
<feature type="domain" description="DUF4185" evidence="2">
    <location>
        <begin position="111"/>
        <end position="423"/>
    </location>
</feature>
<reference evidence="3" key="2">
    <citation type="submission" date="2023-10" db="EMBL/GenBank/DDBJ databases">
        <authorList>
            <person name="Choi B."/>
        </authorList>
    </citation>
    <scope>NUCLEOTIDE SEQUENCE</scope>
    <source>
        <strain evidence="3">UMB0763</strain>
    </source>
</reference>
<evidence type="ECO:0000313" key="3">
    <source>
        <dbReference type="EMBL" id="WOT01039.1"/>
    </source>
</evidence>
<organism evidence="3 4">
    <name type="scientific">Corynebacterium pyruviciproducens</name>
    <dbReference type="NCBI Taxonomy" id="598660"/>
    <lineage>
        <taxon>Bacteria</taxon>
        <taxon>Bacillati</taxon>
        <taxon>Actinomycetota</taxon>
        <taxon>Actinomycetes</taxon>
        <taxon>Mycobacteriales</taxon>
        <taxon>Corynebacteriaceae</taxon>
        <taxon>Corynebacterium</taxon>
    </lineage>
</organism>